<evidence type="ECO:0000313" key="2">
    <source>
        <dbReference type="EMBL" id="XBX76576.1"/>
    </source>
</evidence>
<sequence>MTRAMIFRKKQSPGDAGLPDGTVALHPFDDRLGRTSGVPQISAQDAETRWAAGEEIHLVPEHEAGAVVPWSLTARRGRDYVVNEYAADGRRVRSERWVQDGDRVRMAGGEARFEQDGGQGPTAYQVEWDAYPGGAMRIETIAPRAEDDQATGFRSVPEALIERPAPALDTVLGLRDADDLDAAAFAGLGPREAAELYARSRARGAAPLTTEDVFGEASLRTGAVVLASARQIIDIVDGILRRGTATDAVVESRVPVLQRGAATIIPLGAQGAALEYQADVRAELVELSNSVRWALEHRAGSRVSLDLADAPPSGVRSYRSQLVAAGATRAGVWRPESGLAVVFVVSGDPDAGTLTHALHIVPSGWVASPETAERPTDEPVDIAWSWTDVVALASSR</sequence>
<dbReference type="RefSeq" id="WP_350350195.1">
    <property type="nucleotide sequence ID" value="NZ_CP158357.1"/>
</dbReference>
<dbReference type="AlphaFoldDB" id="A0AAU7VR70"/>
<feature type="region of interest" description="Disordered" evidence="1">
    <location>
        <begin position="1"/>
        <end position="20"/>
    </location>
</feature>
<proteinExistence type="predicted"/>
<evidence type="ECO:0000256" key="1">
    <source>
        <dbReference type="SAM" id="MobiDB-lite"/>
    </source>
</evidence>
<gene>
    <name evidence="2" type="ORF">ABS642_11700</name>
</gene>
<dbReference type="EMBL" id="CP158357">
    <property type="protein sequence ID" value="XBX76576.1"/>
    <property type="molecule type" value="Genomic_DNA"/>
</dbReference>
<organism evidence="2">
    <name type="scientific">Microbacterium sp. A8/3-1</name>
    <dbReference type="NCBI Taxonomy" id="3160749"/>
    <lineage>
        <taxon>Bacteria</taxon>
        <taxon>Bacillati</taxon>
        <taxon>Actinomycetota</taxon>
        <taxon>Actinomycetes</taxon>
        <taxon>Micrococcales</taxon>
        <taxon>Microbacteriaceae</taxon>
        <taxon>Microbacterium</taxon>
    </lineage>
</organism>
<accession>A0AAU7VR70</accession>
<name>A0AAU7VR70_9MICO</name>
<feature type="compositionally biased region" description="Basic residues" evidence="1">
    <location>
        <begin position="1"/>
        <end position="11"/>
    </location>
</feature>
<reference evidence="2" key="1">
    <citation type="submission" date="2024-06" db="EMBL/GenBank/DDBJ databases">
        <title>Draft genome sequence of Microbacterium sp. strain A8/3-1, isolated from Oxytropis tragacanthoides Fisch. ex DC. Root nodules in the Altai region of Russia.</title>
        <authorList>
            <person name="Sazanova A."/>
            <person name="Guro P."/>
            <person name="Kuznetsova I."/>
            <person name="Belimov A."/>
            <person name="Safronova V."/>
        </authorList>
    </citation>
    <scope>NUCLEOTIDE SEQUENCE</scope>
    <source>
        <strain evidence="2">A8/3-1</strain>
    </source>
</reference>
<protein>
    <submittedName>
        <fullName evidence="2">Uncharacterized protein</fullName>
    </submittedName>
</protein>